<sequence>MINEVFFIKIKKSTEKKIEILLDIAKAEMLEKGISNFSFDKVISSTSLSKATVYKIFINKDGFIKAVISSTLEDIIPPFKELLNKYKSLSDALNDLENINFDAKAWIEQYRIEDLMAHKEYTEFINNFYYKHFGHLIMNKIKEFQDDGDIRNDIEPIYIFEFITSVTKGMGIMLKDKDYKKVVNNYSKLIKSSLTNTREL</sequence>
<dbReference type="EMBL" id="FMYV01000002">
    <property type="protein sequence ID" value="SDC22219.1"/>
    <property type="molecule type" value="Genomic_DNA"/>
</dbReference>
<dbReference type="Proteomes" id="UP000297288">
    <property type="component" value="Unassembled WGS sequence"/>
</dbReference>
<keyword evidence="6" id="KW-1185">Reference proteome</keyword>
<evidence type="ECO:0000313" key="5">
    <source>
        <dbReference type="EMBL" id="TGG88319.1"/>
    </source>
</evidence>
<feature type="domain" description="HTH tetR-type" evidence="3">
    <location>
        <begin position="15"/>
        <end position="75"/>
    </location>
</feature>
<evidence type="ECO:0000259" key="3">
    <source>
        <dbReference type="PROSITE" id="PS50977"/>
    </source>
</evidence>
<evidence type="ECO:0000256" key="1">
    <source>
        <dbReference type="ARBA" id="ARBA00023125"/>
    </source>
</evidence>
<accession>A0A1G6JTW8</accession>
<dbReference type="Pfam" id="PF00440">
    <property type="entry name" value="TetR_N"/>
    <property type="match status" value="1"/>
</dbReference>
<evidence type="ECO:0000313" key="4">
    <source>
        <dbReference type="EMBL" id="SDC22219.1"/>
    </source>
</evidence>
<evidence type="ECO:0000256" key="2">
    <source>
        <dbReference type="PROSITE-ProRule" id="PRU00335"/>
    </source>
</evidence>
<dbReference type="EMBL" id="SRME01000002">
    <property type="protein sequence ID" value="TGG88319.1"/>
    <property type="molecule type" value="Genomic_DNA"/>
</dbReference>
<reference evidence="5 7" key="2">
    <citation type="submission" date="2019-04" db="EMBL/GenBank/DDBJ databases">
        <title>Draft genome sequence data and analysis of a Fermenting Bacterium, Geotoga petraea strain HO-Geo1, isolated from heavy-oil petroleum reservoir in Russia.</title>
        <authorList>
            <person name="Grouzdev D.S."/>
            <person name="Semenova E.M."/>
            <person name="Sokolova D.S."/>
            <person name="Tourova T.P."/>
            <person name="Poltaraus A.B."/>
            <person name="Nazina T.N."/>
        </authorList>
    </citation>
    <scope>NUCLEOTIDE SEQUENCE [LARGE SCALE GENOMIC DNA]</scope>
    <source>
        <strain evidence="5 7">HO-Geo1</strain>
    </source>
</reference>
<dbReference type="InterPro" id="IPR009057">
    <property type="entry name" value="Homeodomain-like_sf"/>
</dbReference>
<dbReference type="SUPFAM" id="SSF46689">
    <property type="entry name" value="Homeodomain-like"/>
    <property type="match status" value="1"/>
</dbReference>
<dbReference type="Proteomes" id="UP000199322">
    <property type="component" value="Unassembled WGS sequence"/>
</dbReference>
<dbReference type="InterPro" id="IPR001647">
    <property type="entry name" value="HTH_TetR"/>
</dbReference>
<dbReference type="AlphaFoldDB" id="A0A1G6JTW8"/>
<dbReference type="RefSeq" id="WP_091402734.1">
    <property type="nucleotide sequence ID" value="NZ_LTDH01000002.1"/>
</dbReference>
<keyword evidence="1 2" id="KW-0238">DNA-binding</keyword>
<feature type="DNA-binding region" description="H-T-H motif" evidence="2">
    <location>
        <begin position="38"/>
        <end position="57"/>
    </location>
</feature>
<dbReference type="PROSITE" id="PS50977">
    <property type="entry name" value="HTH_TETR_2"/>
    <property type="match status" value="1"/>
</dbReference>
<name>A0A1G6JTW8_9BACT</name>
<dbReference type="STRING" id="28234.SAMN04488588_0633"/>
<dbReference type="Gene3D" id="1.10.357.10">
    <property type="entry name" value="Tetracycline Repressor, domain 2"/>
    <property type="match status" value="1"/>
</dbReference>
<evidence type="ECO:0000313" key="6">
    <source>
        <dbReference type="Proteomes" id="UP000199322"/>
    </source>
</evidence>
<protein>
    <submittedName>
        <fullName evidence="4">DNA-binding transcriptional regulator, AcrR family</fullName>
    </submittedName>
    <submittedName>
        <fullName evidence="5">TetR/AcrR family transcriptional regulator</fullName>
    </submittedName>
</protein>
<dbReference type="OrthoDB" id="47759at2"/>
<gene>
    <name evidence="5" type="ORF">E4650_04570</name>
    <name evidence="4" type="ORF">SAMN04488588_0633</name>
</gene>
<organism evidence="4 6">
    <name type="scientific">Geotoga petraea</name>
    <dbReference type="NCBI Taxonomy" id="28234"/>
    <lineage>
        <taxon>Bacteria</taxon>
        <taxon>Thermotogati</taxon>
        <taxon>Thermotogota</taxon>
        <taxon>Thermotogae</taxon>
        <taxon>Petrotogales</taxon>
        <taxon>Petrotogaceae</taxon>
        <taxon>Geotoga</taxon>
    </lineage>
</organism>
<proteinExistence type="predicted"/>
<dbReference type="GO" id="GO:0003677">
    <property type="term" value="F:DNA binding"/>
    <property type="evidence" value="ECO:0007669"/>
    <property type="project" value="UniProtKB-UniRule"/>
</dbReference>
<reference evidence="4 6" key="1">
    <citation type="submission" date="2016-10" db="EMBL/GenBank/DDBJ databases">
        <authorList>
            <person name="de Groot N.N."/>
        </authorList>
    </citation>
    <scope>NUCLEOTIDE SEQUENCE [LARGE SCALE GENOMIC DNA]</scope>
    <source>
        <strain evidence="4 6">WG14</strain>
    </source>
</reference>
<evidence type="ECO:0000313" key="7">
    <source>
        <dbReference type="Proteomes" id="UP000297288"/>
    </source>
</evidence>